<evidence type="ECO:0000313" key="3">
    <source>
        <dbReference type="Proteomes" id="UP001140510"/>
    </source>
</evidence>
<dbReference type="PANTHER" id="PTHR48229">
    <property type="entry name" value="CAIB/BAIF FAMILY ENZYME (AFU_ORTHOLOGUE AFUA_1G05360)-RELATED"/>
    <property type="match status" value="1"/>
</dbReference>
<dbReference type="Proteomes" id="UP001140510">
    <property type="component" value="Unassembled WGS sequence"/>
</dbReference>
<dbReference type="SUPFAM" id="SSF89796">
    <property type="entry name" value="CoA-transferase family III (CaiB/BaiF)"/>
    <property type="match status" value="2"/>
</dbReference>
<keyword evidence="3" id="KW-1185">Reference proteome</keyword>
<reference evidence="2" key="1">
    <citation type="submission" date="2022-10" db="EMBL/GenBank/DDBJ databases">
        <title>Tapping the CABI collections for fungal endophytes: first genome assemblies for Collariella, Neodidymelliopsis, Ascochyta clinopodiicola, Didymella pomorum, Didymosphaeria variabile, Neocosmospora piperis and Neocucurbitaria cava.</title>
        <authorList>
            <person name="Hill R."/>
        </authorList>
    </citation>
    <scope>NUCLEOTIDE SEQUENCE</scope>
    <source>
        <strain evidence="2">IMI 355091</strain>
    </source>
</reference>
<dbReference type="AlphaFoldDB" id="A0A9W8ZAE9"/>
<name>A0A9W8ZAE9_9PLEO</name>
<dbReference type="Gene3D" id="3.40.50.10540">
    <property type="entry name" value="Crotonobetainyl-coa:carnitine coa-transferase, domain 1"/>
    <property type="match status" value="1"/>
</dbReference>
<organism evidence="2 3">
    <name type="scientific">Didymella pomorum</name>
    <dbReference type="NCBI Taxonomy" id="749634"/>
    <lineage>
        <taxon>Eukaryota</taxon>
        <taxon>Fungi</taxon>
        <taxon>Dikarya</taxon>
        <taxon>Ascomycota</taxon>
        <taxon>Pezizomycotina</taxon>
        <taxon>Dothideomycetes</taxon>
        <taxon>Pleosporomycetidae</taxon>
        <taxon>Pleosporales</taxon>
        <taxon>Pleosporineae</taxon>
        <taxon>Didymellaceae</taxon>
        <taxon>Didymella</taxon>
    </lineage>
</organism>
<dbReference type="OrthoDB" id="2308815at2759"/>
<proteinExistence type="inferred from homology"/>
<dbReference type="EMBL" id="JAPEVA010000075">
    <property type="protein sequence ID" value="KAJ4401360.1"/>
    <property type="molecule type" value="Genomic_DNA"/>
</dbReference>
<sequence length="568" mass="61900">MTTHRITKDALGPGTFVDAEFISVPEDSRRLLKYLAGVTPGFSTDESLLNDVDFSGDDLPIIPGPLKAQVFTAVLHAMIGIVAKEINTLKGVKTGKVYIDTDKCGLYPATVAIASVDGKGLAQCKNDGTLTKNSVDVDHGCVNKNYMYLRSWAIYPTRDSQVWYQLMSNLDAPTFFKAYSIDGEAPAKTPDEAYELIKSTISQYSAAELDVKNMEHGFCGQTCFTPQHWRETLMGKQLAKHPLIDYAMVKGTSNLPPVPFPQTKDSRPLAGIKVVELARVIAGPAMGAALAALGADVIKVQSPNLPDLQPLSITLTAGKRTYALDLREEKDRQALVDLVADADVIVQAFRLHSLERKGFGLYDLVEVAKRRNKGIVYVDLNCYGPDGYYAERPGFQQIADAASGCSYVCGKACGFEEGVSVLPPLPIADMLAGAVGVVDVLLGLRDRAVKGGSYHATSVLTSVDVMQVTETFGLYSLDTVKKIQDKFGFRPMTPDQHVEDLLYVLGEAWAKQPGLLSRDGYMVTFDDTPYGKKHSILSPVVRFENDDASPRWTHGPVGYCASTFETWA</sequence>
<dbReference type="GO" id="GO:0003824">
    <property type="term" value="F:catalytic activity"/>
    <property type="evidence" value="ECO:0007669"/>
    <property type="project" value="InterPro"/>
</dbReference>
<protein>
    <submittedName>
        <fullName evidence="2">Uncharacterized protein</fullName>
    </submittedName>
</protein>
<dbReference type="PANTHER" id="PTHR48229:SF1">
    <property type="entry name" value="ALPHA METHYLACYL-COA RACEMASE-RELATED"/>
    <property type="match status" value="1"/>
</dbReference>
<dbReference type="Pfam" id="PF02515">
    <property type="entry name" value="CoA_transf_3"/>
    <property type="match status" value="1"/>
</dbReference>
<dbReference type="InterPro" id="IPR003673">
    <property type="entry name" value="CoA-Trfase_fam_III"/>
</dbReference>
<evidence type="ECO:0000256" key="1">
    <source>
        <dbReference type="ARBA" id="ARBA00008383"/>
    </source>
</evidence>
<comment type="similarity">
    <text evidence="1">Belongs to the CoA-transferase III family.</text>
</comment>
<dbReference type="InterPro" id="IPR052985">
    <property type="entry name" value="CoA-trans_III_biosynth/detox"/>
</dbReference>
<gene>
    <name evidence="2" type="ORF">N0V91_008024</name>
</gene>
<dbReference type="InterPro" id="IPR023606">
    <property type="entry name" value="CoA-Trfase_III_dom_1_sf"/>
</dbReference>
<comment type="caution">
    <text evidence="2">The sequence shown here is derived from an EMBL/GenBank/DDBJ whole genome shotgun (WGS) entry which is preliminary data.</text>
</comment>
<evidence type="ECO:0000313" key="2">
    <source>
        <dbReference type="EMBL" id="KAJ4401360.1"/>
    </source>
</evidence>
<accession>A0A9W8ZAE9</accession>